<evidence type="ECO:0000256" key="2">
    <source>
        <dbReference type="ARBA" id="ARBA00022833"/>
    </source>
</evidence>
<dbReference type="Pfam" id="PF00412">
    <property type="entry name" value="LIM"/>
    <property type="match status" value="1"/>
</dbReference>
<protein>
    <recommendedName>
        <fullName evidence="6">LIM zinc-binding domain-containing protein</fullName>
    </recommendedName>
</protein>
<dbReference type="AlphaFoldDB" id="A0A3P8XDA4"/>
<feature type="domain" description="LIM zinc-binding" evidence="6">
    <location>
        <begin position="407"/>
        <end position="467"/>
    </location>
</feature>
<reference evidence="7" key="2">
    <citation type="submission" date="2020-02" db="EMBL/GenBank/DDBJ databases">
        <title>Esox lucius (northern pike) genome, fEsoLuc1, primary haplotype.</title>
        <authorList>
            <person name="Myers G."/>
            <person name="Karagic N."/>
            <person name="Meyer A."/>
            <person name="Pippel M."/>
            <person name="Reichard M."/>
            <person name="Winkler S."/>
            <person name="Tracey A."/>
            <person name="Sims Y."/>
            <person name="Howe K."/>
            <person name="Rhie A."/>
            <person name="Formenti G."/>
            <person name="Durbin R."/>
            <person name="Fedrigo O."/>
            <person name="Jarvis E.D."/>
        </authorList>
    </citation>
    <scope>NUCLEOTIDE SEQUENCE [LARGE SCALE GENOMIC DNA]</scope>
</reference>
<organism evidence="7 8">
    <name type="scientific">Esox lucius</name>
    <name type="common">Northern pike</name>
    <dbReference type="NCBI Taxonomy" id="8010"/>
    <lineage>
        <taxon>Eukaryota</taxon>
        <taxon>Metazoa</taxon>
        <taxon>Chordata</taxon>
        <taxon>Craniata</taxon>
        <taxon>Vertebrata</taxon>
        <taxon>Euteleostomi</taxon>
        <taxon>Actinopterygii</taxon>
        <taxon>Neopterygii</taxon>
        <taxon>Teleostei</taxon>
        <taxon>Protacanthopterygii</taxon>
        <taxon>Esociformes</taxon>
        <taxon>Esocidae</taxon>
        <taxon>Esox</taxon>
    </lineage>
</organism>
<feature type="compositionally biased region" description="Polar residues" evidence="5">
    <location>
        <begin position="174"/>
        <end position="189"/>
    </location>
</feature>
<accession>A0A3P8XDA4</accession>
<dbReference type="InParanoid" id="A0A3P8XDA4"/>
<dbReference type="InterPro" id="IPR001781">
    <property type="entry name" value="Znf_LIM"/>
</dbReference>
<dbReference type="PANTHER" id="PTHR24206">
    <property type="entry name" value="OS06G0237300 PROTEIN"/>
    <property type="match status" value="1"/>
</dbReference>
<feature type="region of interest" description="Disordered" evidence="5">
    <location>
        <begin position="159"/>
        <end position="323"/>
    </location>
</feature>
<keyword evidence="8" id="KW-1185">Reference proteome</keyword>
<dbReference type="SMART" id="SM00132">
    <property type="entry name" value="LIM"/>
    <property type="match status" value="1"/>
</dbReference>
<dbReference type="GO" id="GO:0046872">
    <property type="term" value="F:metal ion binding"/>
    <property type="evidence" value="ECO:0007669"/>
    <property type="project" value="UniProtKB-KW"/>
</dbReference>
<evidence type="ECO:0000256" key="5">
    <source>
        <dbReference type="SAM" id="MobiDB-lite"/>
    </source>
</evidence>
<proteinExistence type="predicted"/>
<keyword evidence="1 4" id="KW-0479">Metal-binding</keyword>
<name>A0A3P8XDA4_ESOLU</name>
<keyword evidence="2 4" id="KW-0862">Zinc</keyword>
<evidence type="ECO:0000256" key="4">
    <source>
        <dbReference type="PROSITE-ProRule" id="PRU00125"/>
    </source>
</evidence>
<dbReference type="Proteomes" id="UP000265140">
    <property type="component" value="Chromosome 21"/>
</dbReference>
<sequence>MSCVSCDLPGRSDRNRDWRPASFTRLGSGISCLQGCCDIIKGAVTSFSDIIKRHHQVTSSSMEGRNVLRRAQSLRSVSNGPRDTPTWAEAGFRDRMKSVSSVSLMVARYQVNTSEEVSSTTPEWKGTGQHWRPGPAANGKTETALVDSRVDRKLEALMKNNELKEKKRVKPNMSGESSWGSTSQETSYIQRGPSEGREETPRSTSLSRSKSMSSLHGSSSRVNPPGGIGALKALFESKVTQGQGKSTMGAVGHTPSHPKMAATAAEANSLMEEESATPGMTSDPAAAVGPEGRLTRSERRKTISHFDLDKTSTPSPDSDRWRSITDIRDSSTSFNPGREKPPTSVHVRAISAFYLSKIAAAESTLYDKRVVKELRRPRQIYDKQTAGSSSTGKREGKPTKFLPCKQETCSSCLKPVYPMEKMTADKFIFHKNCFCCKHCQKKLSLTSYAPLYGEFYCVFHYQQLFRRKGNYDEGFGHTQHKNRWLQRTNDRF</sequence>
<evidence type="ECO:0000313" key="7">
    <source>
        <dbReference type="Ensembl" id="ENSELUP00000002615.2"/>
    </source>
</evidence>
<dbReference type="SUPFAM" id="SSF57716">
    <property type="entry name" value="Glucocorticoid receptor-like (DNA-binding domain)"/>
    <property type="match status" value="2"/>
</dbReference>
<dbReference type="GeneTree" id="ENSGT00940000158377"/>
<feature type="region of interest" description="Disordered" evidence="5">
    <location>
        <begin position="118"/>
        <end position="145"/>
    </location>
</feature>
<dbReference type="PROSITE" id="PS50023">
    <property type="entry name" value="LIM_DOMAIN_2"/>
    <property type="match status" value="1"/>
</dbReference>
<evidence type="ECO:0000256" key="1">
    <source>
        <dbReference type="ARBA" id="ARBA00022723"/>
    </source>
</evidence>
<dbReference type="Ensembl" id="ENSELUT00000015499.3">
    <property type="protein sequence ID" value="ENSELUP00000002615.2"/>
    <property type="gene ID" value="ENSELUG00000003901.3"/>
</dbReference>
<keyword evidence="3 4" id="KW-0440">LIM domain</keyword>
<reference evidence="7" key="3">
    <citation type="submission" date="2025-08" db="UniProtKB">
        <authorList>
            <consortium name="Ensembl"/>
        </authorList>
    </citation>
    <scope>IDENTIFICATION</scope>
</reference>
<dbReference type="PROSITE" id="PS00478">
    <property type="entry name" value="LIM_DOMAIN_1"/>
    <property type="match status" value="1"/>
</dbReference>
<feature type="compositionally biased region" description="Basic and acidic residues" evidence="5">
    <location>
        <begin position="293"/>
        <end position="310"/>
    </location>
</feature>
<feature type="compositionally biased region" description="Low complexity" evidence="5">
    <location>
        <begin position="202"/>
        <end position="221"/>
    </location>
</feature>
<evidence type="ECO:0000256" key="3">
    <source>
        <dbReference type="ARBA" id="ARBA00023038"/>
    </source>
</evidence>
<dbReference type="Gene3D" id="2.10.110.10">
    <property type="entry name" value="Cysteine Rich Protein"/>
    <property type="match status" value="1"/>
</dbReference>
<evidence type="ECO:0000313" key="8">
    <source>
        <dbReference type="Proteomes" id="UP000265140"/>
    </source>
</evidence>
<reference evidence="7" key="4">
    <citation type="submission" date="2025-09" db="UniProtKB">
        <authorList>
            <consortium name="Ensembl"/>
        </authorList>
    </citation>
    <scope>IDENTIFICATION</scope>
</reference>
<reference evidence="8" key="1">
    <citation type="journal article" date="2014" name="PLoS ONE">
        <title>The genome and linkage map of the northern pike (Esox lucius): conserved synteny revealed between the salmonid sister group and the Neoteleostei.</title>
        <authorList>
            <person name="Rondeau E.B."/>
            <person name="Minkley D.R."/>
            <person name="Leong J.S."/>
            <person name="Messmer A.M."/>
            <person name="Jantzen J.R."/>
            <person name="von Schalburg K.R."/>
            <person name="Lemon C."/>
            <person name="Bird N.H."/>
            <person name="Koop B.F."/>
        </authorList>
    </citation>
    <scope>NUCLEOTIDE SEQUENCE</scope>
</reference>
<dbReference type="Bgee" id="ENSELUG00000003901">
    <property type="expression patterns" value="Expressed in muscle tissue and 8 other cell types or tissues"/>
</dbReference>
<evidence type="ECO:0000259" key="6">
    <source>
        <dbReference type="PROSITE" id="PS50023"/>
    </source>
</evidence>